<evidence type="ECO:0000313" key="2">
    <source>
        <dbReference type="Proteomes" id="UP000027601"/>
    </source>
</evidence>
<dbReference type="EMBL" id="BAJS01000002">
    <property type="protein sequence ID" value="GAK35599.1"/>
    <property type="molecule type" value="Genomic_DNA"/>
</dbReference>
<sequence length="81" mass="9382">MDKRILYTVDDYLKDDDFIIAVLDHDSAKLSQWEEFLRHCPMQEALFNEARDVLQGLPNEQLLSEAEAASLKDSIWKSVLV</sequence>
<dbReference type="OrthoDB" id="923517at2"/>
<evidence type="ECO:0000313" key="1">
    <source>
        <dbReference type="EMBL" id="GAK35599.1"/>
    </source>
</evidence>
<comment type="caution">
    <text evidence="1">The sequence shown here is derived from an EMBL/GenBank/DDBJ whole genome shotgun (WGS) entry which is preliminary data.</text>
</comment>
<dbReference type="RefSeq" id="WP_024995714.1">
    <property type="nucleotide sequence ID" value="NZ_BAJS01000002.1"/>
</dbReference>
<organism evidence="1 2">
    <name type="scientific">Bacteroides graminisolvens DSM 19988 = JCM 15093</name>
    <dbReference type="NCBI Taxonomy" id="1121097"/>
    <lineage>
        <taxon>Bacteria</taxon>
        <taxon>Pseudomonadati</taxon>
        <taxon>Bacteroidota</taxon>
        <taxon>Bacteroidia</taxon>
        <taxon>Bacteroidales</taxon>
        <taxon>Bacteroidaceae</taxon>
        <taxon>Bacteroides</taxon>
    </lineage>
</organism>
<proteinExistence type="predicted"/>
<accession>A0A069D623</accession>
<keyword evidence="2" id="KW-1185">Reference proteome</keyword>
<protein>
    <submittedName>
        <fullName evidence="1">Uncharacterized protein</fullName>
    </submittedName>
</protein>
<reference evidence="1 2" key="1">
    <citation type="journal article" date="2015" name="Microbes Environ.">
        <title>Distribution and evolution of nitrogen fixation genes in the phylum bacteroidetes.</title>
        <authorList>
            <person name="Inoue J."/>
            <person name="Oshima K."/>
            <person name="Suda W."/>
            <person name="Sakamoto M."/>
            <person name="Iino T."/>
            <person name="Noda S."/>
            <person name="Hongoh Y."/>
            <person name="Hattori M."/>
            <person name="Ohkuma M."/>
        </authorList>
    </citation>
    <scope>NUCLEOTIDE SEQUENCE [LARGE SCALE GENOMIC DNA]</scope>
    <source>
        <strain evidence="1 2">JCM 15093</strain>
    </source>
</reference>
<dbReference type="Proteomes" id="UP000027601">
    <property type="component" value="Unassembled WGS sequence"/>
</dbReference>
<dbReference type="AlphaFoldDB" id="A0A069D623"/>
<gene>
    <name evidence="1" type="ORF">JCM15093_703</name>
</gene>
<name>A0A069D623_9BACE</name>